<organism evidence="3 4">
    <name type="scientific">Massilia horti</name>
    <dbReference type="NCBI Taxonomy" id="2562153"/>
    <lineage>
        <taxon>Bacteria</taxon>
        <taxon>Pseudomonadati</taxon>
        <taxon>Pseudomonadota</taxon>
        <taxon>Betaproteobacteria</taxon>
        <taxon>Burkholderiales</taxon>
        <taxon>Oxalobacteraceae</taxon>
        <taxon>Telluria group</taxon>
        <taxon>Massilia</taxon>
    </lineage>
</organism>
<evidence type="ECO:0000313" key="4">
    <source>
        <dbReference type="Proteomes" id="UP000297258"/>
    </source>
</evidence>
<evidence type="ECO:0000256" key="1">
    <source>
        <dbReference type="SAM" id="MobiDB-lite"/>
    </source>
</evidence>
<feature type="domain" description="T6SS Phospholipase effector Tle1-like catalytic" evidence="2">
    <location>
        <begin position="238"/>
        <end position="361"/>
    </location>
</feature>
<sequence length="593" mass="66674">MNGLSFKILPSASALTAGINMVLPNHHINFQKCETNLNVGIFFDGTGNNREHDRNTHRDSNISRLFDAYENHIEQGYYGHYIPGVGTPFPEIGEKGENWLDQGFGIGCESRVIFALLMMLEYLHRRSFDNRYLFKDDEIIALCRDTDQRTMVGYRILARIDTKYHGVIPPMRRENELRGFLRQLAIALEDKLRAGKPRIVECFLDVFGFSRGAAQARVFCRWLSDMLVDGKLAGIPLRFRFVGLMDTVASAGVLTNAKALATIDTGGHSGWALAEFLRLPSAVENCVHMVAMHELRRTFPLDEIGHNGILPPGCHQYAYPGSHSDVGGGYAPGELGASVGKTPQESDSLKLSQIPLNHMLDCAIATGVPIERPMVRAGAHDAFAIHPRLAQAYQDFLSAVTLTPTSASEHMQHYLNWRWQMRAHFPYSNQIKRASEADREKLLRFNRSLLADAAFLLSATQKASGMARVKQLLREIVKPVGRDQMKEHFFDPEARDVLTKAQRSEPSHPAFAVLFEDFVHDSLAGFDHPVFEYTGYWRYRKAYCGEDHILHTSTDDAEMVQAIVPVAGKRKRPTTPAKKHGVIRRGTPIRHGW</sequence>
<evidence type="ECO:0000259" key="2">
    <source>
        <dbReference type="Pfam" id="PF09994"/>
    </source>
</evidence>
<feature type="compositionally biased region" description="Basic residues" evidence="1">
    <location>
        <begin position="571"/>
        <end position="583"/>
    </location>
</feature>
<keyword evidence="4" id="KW-1185">Reference proteome</keyword>
<dbReference type="PANTHER" id="PTHR33840">
    <property type="match status" value="1"/>
</dbReference>
<accession>A0A4Y9T546</accession>
<dbReference type="InterPro" id="IPR018712">
    <property type="entry name" value="Tle1-like_cat"/>
</dbReference>
<dbReference type="RefSeq" id="WP_135189811.1">
    <property type="nucleotide sequence ID" value="NZ_SPUM01000067.1"/>
</dbReference>
<feature type="region of interest" description="Disordered" evidence="1">
    <location>
        <begin position="571"/>
        <end position="593"/>
    </location>
</feature>
<dbReference type="Pfam" id="PF09994">
    <property type="entry name" value="T6SS_Tle1-like_cat"/>
    <property type="match status" value="2"/>
</dbReference>
<feature type="domain" description="T6SS Phospholipase effector Tle1-like catalytic" evidence="2">
    <location>
        <begin position="41"/>
        <end position="224"/>
    </location>
</feature>
<name>A0A4Y9T546_9BURK</name>
<evidence type="ECO:0000313" key="3">
    <source>
        <dbReference type="EMBL" id="TFW32108.1"/>
    </source>
</evidence>
<dbReference type="PANTHER" id="PTHR33840:SF1">
    <property type="entry name" value="TLE1 PHOSPHOLIPASE DOMAIN-CONTAINING PROTEIN"/>
    <property type="match status" value="1"/>
</dbReference>
<comment type="caution">
    <text evidence="3">The sequence shown here is derived from an EMBL/GenBank/DDBJ whole genome shotgun (WGS) entry which is preliminary data.</text>
</comment>
<dbReference type="EMBL" id="SPUM01000067">
    <property type="protein sequence ID" value="TFW32108.1"/>
    <property type="molecule type" value="Genomic_DNA"/>
</dbReference>
<dbReference type="Proteomes" id="UP000297258">
    <property type="component" value="Unassembled WGS sequence"/>
</dbReference>
<dbReference type="AlphaFoldDB" id="A0A4Y9T546"/>
<protein>
    <submittedName>
        <fullName evidence="3">DUF2235 domain-containing protein</fullName>
    </submittedName>
</protein>
<proteinExistence type="predicted"/>
<dbReference type="OrthoDB" id="4378831at2"/>
<gene>
    <name evidence="3" type="ORF">E4O92_10975</name>
</gene>
<reference evidence="3 4" key="1">
    <citation type="submission" date="2019-03" db="EMBL/GenBank/DDBJ databases">
        <title>Draft genome of Massilia hortus sp. nov., a novel bacterial species of the Oxalobacteraceae family.</title>
        <authorList>
            <person name="Peta V."/>
            <person name="Raths R."/>
            <person name="Bucking H."/>
        </authorList>
    </citation>
    <scope>NUCLEOTIDE SEQUENCE [LARGE SCALE GENOMIC DNA]</scope>
    <source>
        <strain evidence="3 4">ONC3</strain>
    </source>
</reference>